<comment type="caution">
    <text evidence="8">The sequence shown here is derived from an EMBL/GenBank/DDBJ whole genome shotgun (WGS) entry which is preliminary data.</text>
</comment>
<dbReference type="PANTHER" id="PTHR43549">
    <property type="entry name" value="MULTIDRUG RESISTANCE PROTEIN YPNP-RELATED"/>
    <property type="match status" value="1"/>
</dbReference>
<gene>
    <name evidence="8" type="ORF">DWV67_14910</name>
</gene>
<dbReference type="PANTHER" id="PTHR43549:SF3">
    <property type="entry name" value="MULTIDRUG RESISTANCE PROTEIN YPNP-RELATED"/>
    <property type="match status" value="1"/>
</dbReference>
<keyword evidence="4 7" id="KW-0812">Transmembrane</keyword>
<name>A0A395XLE3_9FIRM</name>
<reference evidence="8 9" key="1">
    <citation type="submission" date="2018-08" db="EMBL/GenBank/DDBJ databases">
        <title>A genome reference for cultivated species of the human gut microbiota.</title>
        <authorList>
            <person name="Zou Y."/>
            <person name="Xue W."/>
            <person name="Luo G."/>
        </authorList>
    </citation>
    <scope>NUCLEOTIDE SEQUENCE [LARGE SCALE GENOMIC DNA]</scope>
    <source>
        <strain evidence="8 9">AF12-11</strain>
    </source>
</reference>
<sequence>MSKKSTVMTEGEIWKEILFFSIPLILGNLFQQLYNTVDSIIVGNWIGSEALAAVGSSGAIINLLVGFCIGASAGAGVVVSQFFGAGNREGVRKAVHTTLAIAVAAGAILTVAGVVTTPMILRAMDTPQEVFEQSSQYLQVYFGGIFFSVIYNMSAGILNAVGNSRRSLIYLIIAAVSNIFLDIFFVVILKMGIIGAALATDISQLLSCIFILGFLMRSQESYHVRLRDIRFYDNLLGRILKIGLPTGFQNIVISISNVIVQSSVNSFGAVVMAGYAAYVKVDGFNILPVLSFSMAASTFAGQNVGAGKYDRVKKGMWVSTGMGVGYTIISGILLLIFAPQVIGVFSGKPDVVQYGIYVMKFFCPFYWLLGFLHVMAGTVRGTGKTFQTMVVFLVSLCVCRVIWIWAVLRIDHKLSYVMTAYPVTWLIGAVLIALYVWKGKWMPEAYYRMKKEG</sequence>
<proteinExistence type="predicted"/>
<accession>A0A395XLE3</accession>
<feature type="transmembrane region" description="Helical" evidence="7">
    <location>
        <begin position="99"/>
        <end position="121"/>
    </location>
</feature>
<dbReference type="AlphaFoldDB" id="A0A395XLE3"/>
<dbReference type="NCBIfam" id="TIGR00797">
    <property type="entry name" value="matE"/>
    <property type="match status" value="1"/>
</dbReference>
<feature type="transmembrane region" description="Helical" evidence="7">
    <location>
        <begin position="414"/>
        <end position="437"/>
    </location>
</feature>
<feature type="transmembrane region" description="Helical" evidence="7">
    <location>
        <begin position="354"/>
        <end position="376"/>
    </location>
</feature>
<keyword evidence="6 7" id="KW-0472">Membrane</keyword>
<dbReference type="InterPro" id="IPR048279">
    <property type="entry name" value="MdtK-like"/>
</dbReference>
<evidence type="ECO:0000256" key="5">
    <source>
        <dbReference type="ARBA" id="ARBA00022989"/>
    </source>
</evidence>
<feature type="transmembrane region" description="Helical" evidence="7">
    <location>
        <begin position="141"/>
        <end position="161"/>
    </location>
</feature>
<dbReference type="EMBL" id="QSAJ01000056">
    <property type="protein sequence ID" value="RGW48300.1"/>
    <property type="molecule type" value="Genomic_DNA"/>
</dbReference>
<feature type="transmembrane region" description="Helical" evidence="7">
    <location>
        <begin position="388"/>
        <end position="408"/>
    </location>
</feature>
<evidence type="ECO:0000313" key="8">
    <source>
        <dbReference type="EMBL" id="RGW48300.1"/>
    </source>
</evidence>
<feature type="transmembrane region" description="Helical" evidence="7">
    <location>
        <begin position="50"/>
        <end position="79"/>
    </location>
</feature>
<evidence type="ECO:0000313" key="9">
    <source>
        <dbReference type="Proteomes" id="UP000266376"/>
    </source>
</evidence>
<dbReference type="InterPro" id="IPR002528">
    <property type="entry name" value="MATE_fam"/>
</dbReference>
<evidence type="ECO:0000256" key="1">
    <source>
        <dbReference type="ARBA" id="ARBA00004651"/>
    </source>
</evidence>
<dbReference type="Pfam" id="PF01554">
    <property type="entry name" value="MatE"/>
    <property type="match status" value="2"/>
</dbReference>
<organism evidence="8 9">
    <name type="scientific">Dorea formicigenerans</name>
    <dbReference type="NCBI Taxonomy" id="39486"/>
    <lineage>
        <taxon>Bacteria</taxon>
        <taxon>Bacillati</taxon>
        <taxon>Bacillota</taxon>
        <taxon>Clostridia</taxon>
        <taxon>Lachnospirales</taxon>
        <taxon>Lachnospiraceae</taxon>
        <taxon>Dorea</taxon>
    </lineage>
</organism>
<feature type="transmembrane region" description="Helical" evidence="7">
    <location>
        <begin position="258"/>
        <end position="278"/>
    </location>
</feature>
<dbReference type="Proteomes" id="UP000266376">
    <property type="component" value="Unassembled WGS sequence"/>
</dbReference>
<feature type="transmembrane region" description="Helical" evidence="7">
    <location>
        <begin position="194"/>
        <end position="215"/>
    </location>
</feature>
<evidence type="ECO:0000256" key="4">
    <source>
        <dbReference type="ARBA" id="ARBA00022692"/>
    </source>
</evidence>
<evidence type="ECO:0000256" key="6">
    <source>
        <dbReference type="ARBA" id="ARBA00023136"/>
    </source>
</evidence>
<keyword evidence="5 7" id="KW-1133">Transmembrane helix</keyword>
<feature type="transmembrane region" description="Helical" evidence="7">
    <location>
        <begin position="12"/>
        <end position="30"/>
    </location>
</feature>
<dbReference type="PIRSF" id="PIRSF006603">
    <property type="entry name" value="DinF"/>
    <property type="match status" value="1"/>
</dbReference>
<evidence type="ECO:0000256" key="7">
    <source>
        <dbReference type="SAM" id="Phobius"/>
    </source>
</evidence>
<dbReference type="GO" id="GO:0005886">
    <property type="term" value="C:plasma membrane"/>
    <property type="evidence" value="ECO:0007669"/>
    <property type="project" value="UniProtKB-SubCell"/>
</dbReference>
<evidence type="ECO:0000256" key="2">
    <source>
        <dbReference type="ARBA" id="ARBA00022448"/>
    </source>
</evidence>
<feature type="transmembrane region" description="Helical" evidence="7">
    <location>
        <begin position="168"/>
        <end position="188"/>
    </location>
</feature>
<protein>
    <submittedName>
        <fullName evidence="8">MATE family efflux transporter</fullName>
    </submittedName>
</protein>
<comment type="subcellular location">
    <subcellularLocation>
        <location evidence="1">Cell membrane</location>
        <topology evidence="1">Multi-pass membrane protein</topology>
    </subcellularLocation>
</comment>
<dbReference type="GO" id="GO:0015297">
    <property type="term" value="F:antiporter activity"/>
    <property type="evidence" value="ECO:0007669"/>
    <property type="project" value="InterPro"/>
</dbReference>
<feature type="transmembrane region" description="Helical" evidence="7">
    <location>
        <begin position="284"/>
        <end position="304"/>
    </location>
</feature>
<keyword evidence="2" id="KW-0813">Transport</keyword>
<feature type="transmembrane region" description="Helical" evidence="7">
    <location>
        <begin position="316"/>
        <end position="342"/>
    </location>
</feature>
<dbReference type="GO" id="GO:0042910">
    <property type="term" value="F:xenobiotic transmembrane transporter activity"/>
    <property type="evidence" value="ECO:0007669"/>
    <property type="project" value="InterPro"/>
</dbReference>
<evidence type="ECO:0000256" key="3">
    <source>
        <dbReference type="ARBA" id="ARBA00022475"/>
    </source>
</evidence>
<dbReference type="InterPro" id="IPR052031">
    <property type="entry name" value="Membrane_Transporter-Flippase"/>
</dbReference>
<dbReference type="CDD" id="cd13138">
    <property type="entry name" value="MATE_yoeA_like"/>
    <property type="match status" value="1"/>
</dbReference>
<keyword evidence="3" id="KW-1003">Cell membrane</keyword>